<dbReference type="Pfam" id="PF11850">
    <property type="entry name" value="DUF3370"/>
    <property type="match status" value="1"/>
</dbReference>
<evidence type="ECO:0008006" key="3">
    <source>
        <dbReference type="Google" id="ProtNLM"/>
    </source>
</evidence>
<reference evidence="1 2" key="1">
    <citation type="submission" date="2012-04" db="EMBL/GenBank/DDBJ databases">
        <authorList>
            <person name="Genoscope - CEA"/>
        </authorList>
    </citation>
    <scope>NUCLEOTIDE SEQUENCE [LARGE SCALE GENOMIC DNA]</scope>
    <source>
        <strain evidence="1 2">9807</strain>
    </source>
</reference>
<dbReference type="EMBL" id="CAIM01000300">
    <property type="protein sequence ID" value="CCI18224.1"/>
    <property type="molecule type" value="Genomic_DNA"/>
</dbReference>
<name>I4H850_MICAE</name>
<organism evidence="1 2">
    <name type="scientific">Microcystis aeruginosa PCC 9807</name>
    <dbReference type="NCBI Taxonomy" id="1160283"/>
    <lineage>
        <taxon>Bacteria</taxon>
        <taxon>Bacillati</taxon>
        <taxon>Cyanobacteriota</taxon>
        <taxon>Cyanophyceae</taxon>
        <taxon>Oscillatoriophycideae</taxon>
        <taxon>Chroococcales</taxon>
        <taxon>Microcystaceae</taxon>
        <taxon>Microcystis</taxon>
    </lineage>
</organism>
<dbReference type="AlphaFoldDB" id="I4H850"/>
<proteinExistence type="predicted"/>
<protein>
    <recommendedName>
        <fullName evidence="3">DUF3370 domain-containing protein</fullName>
    </recommendedName>
</protein>
<dbReference type="HOGENOM" id="CLU_029327_0_0_3"/>
<dbReference type="RefSeq" id="WP_002788160.1">
    <property type="nucleotide sequence ID" value="NZ_HE973360.1"/>
</dbReference>
<comment type="caution">
    <text evidence="1">The sequence shown here is derived from an EMBL/GenBank/DDBJ whole genome shotgun (WGS) entry which is preliminary data.</text>
</comment>
<accession>I4H850</accession>
<evidence type="ECO:0000313" key="2">
    <source>
        <dbReference type="Proteomes" id="UP000003613"/>
    </source>
</evidence>
<evidence type="ECO:0000313" key="1">
    <source>
        <dbReference type="EMBL" id="CCI18224.1"/>
    </source>
</evidence>
<gene>
    <name evidence="1" type="ORF">MICAF_3690002</name>
</gene>
<dbReference type="Proteomes" id="UP000003613">
    <property type="component" value="Unassembled WGS sequence"/>
</dbReference>
<dbReference type="InterPro" id="IPR021801">
    <property type="entry name" value="DUF3370"/>
</dbReference>
<sequence length="448" mass="49205">MVIFCVMLPFLLPIAQTPPSVEIIRPAQVRPLPNQLDQVPVFNSNSPELLLGEGILLSTFPSQEKSFPSAHLNYAFQGRFDIFAHHIARGSFPDNLRTLYLGILLHNPSPNPVTVKILQGASYLSQPDAAFIDLPAQVENNQGTVFAGPGSRVMGDILMGQRQDIFPDRIIIPPGESFMVLNAAIPVRDLTPPLNGRSTYLRLESDGLLYAASLALYAPLDENGQERPPNLTEWQNLLEKGDLSTPRDRAPTPPHSQGQIIYGRVAGVSQGSAWPARLVDRASLWLNIPDSGQSIAYGISTLPGGKLGTEQNQSASMLVRYPDTAYQAHGNYGVEYRLSLPLFNRSDEAKTVTIALETPIKENIIGQGLRFLDPAAPQVFFRGTVAVNYSDDQGQAQSRFFHLVQRRGQEGQSLVTLTIPPGDWRVVQVNFLYPPDATPPQVLTIKTE</sequence>